<feature type="compositionally biased region" description="Polar residues" evidence="3">
    <location>
        <begin position="706"/>
        <end position="716"/>
    </location>
</feature>
<dbReference type="GO" id="GO:0003723">
    <property type="term" value="F:RNA binding"/>
    <property type="evidence" value="ECO:0007669"/>
    <property type="project" value="UniProtKB-UniRule"/>
</dbReference>
<evidence type="ECO:0000256" key="1">
    <source>
        <dbReference type="ARBA" id="ARBA00022884"/>
    </source>
</evidence>
<feature type="compositionally biased region" description="Acidic residues" evidence="3">
    <location>
        <begin position="109"/>
        <end position="185"/>
    </location>
</feature>
<dbReference type="Gramene" id="Kaladp0016s0178.1.v1.1">
    <property type="protein sequence ID" value="Kaladp0016s0178.1.v1.1"/>
    <property type="gene ID" value="Kaladp0016s0178.v1.1"/>
</dbReference>
<feature type="compositionally biased region" description="Basic and acidic residues" evidence="3">
    <location>
        <begin position="189"/>
        <end position="207"/>
    </location>
</feature>
<keyword evidence="6" id="KW-1185">Reference proteome</keyword>
<evidence type="ECO:0000259" key="4">
    <source>
        <dbReference type="PROSITE" id="PS50102"/>
    </source>
</evidence>
<dbReference type="InterPro" id="IPR012677">
    <property type="entry name" value="Nucleotide-bd_a/b_plait_sf"/>
</dbReference>
<keyword evidence="1 2" id="KW-0694">RNA-binding</keyword>
<dbReference type="AlphaFoldDB" id="A0A7N0T0P2"/>
<evidence type="ECO:0000256" key="2">
    <source>
        <dbReference type="PROSITE-ProRule" id="PRU00176"/>
    </source>
</evidence>
<evidence type="ECO:0000313" key="5">
    <source>
        <dbReference type="EnsemblPlants" id="Kaladp0016s0178.1.v1.1"/>
    </source>
</evidence>
<accession>A0A7N0T0P2</accession>
<feature type="compositionally biased region" description="Gly residues" evidence="3">
    <location>
        <begin position="776"/>
        <end position="785"/>
    </location>
</feature>
<dbReference type="Proteomes" id="UP000594263">
    <property type="component" value="Unplaced"/>
</dbReference>
<feature type="compositionally biased region" description="Basic and acidic residues" evidence="3">
    <location>
        <begin position="637"/>
        <end position="653"/>
    </location>
</feature>
<dbReference type="CDD" id="cd00590">
    <property type="entry name" value="RRM_SF"/>
    <property type="match status" value="3"/>
</dbReference>
<feature type="region of interest" description="Disordered" evidence="3">
    <location>
        <begin position="454"/>
        <end position="785"/>
    </location>
</feature>
<feature type="compositionally biased region" description="Basic residues" evidence="3">
    <location>
        <begin position="465"/>
        <end position="494"/>
    </location>
</feature>
<sequence length="785" mass="88489">MPPKAVRRGASTPGARRGGRGSRGTPRGKSNMPEVAEELKKGGDVAVEGDEVGVKVETSPAVKVEEEITEERTEVRVGVEREIKVEPVAEESFAEIVEEEVKDSNHEDEKDECLDLDDNDQEYEPEEYSGIDYDEKELEPEEYQEQVDERSGEEDNAGEEEVDDMGEEEIEEVAEEYEGEEDDGGDGGQEQREGADAEEDGHHEALKERRKRKEFEVFVGGLDKDATEEDLKKVFGKVGEVTEVRLMINPQTKKNKGFAFLRFATVDQAKRAVTELKNPMVRGKPCGVSPSQDSDTLFLGNICKTWTKEALKEKLQAYGIDCADDLTLVEDSDNTGMNRGFAFLEFSSRSEAKDAFRRLQKRDVSFGMDRPAKVSFADSYIDPGDEIMAKVRTVFVDGLHPSWDEDQVRDILETYGNIEKIELARNMPSAKRKDFGFVTFDNHDIAVTCAKNINNTDLGHGDKKAKVRARLSRPLQKSRGKHDHRVDTRHRRAPARSVRVPLSRPVLHSPPRRGPWRVSSRDPPTPIRRPLGTRERRQPLAPPLRPRPVYSPPRSYDRRPPVPPYPKSISTRDYSRREELAPRSRPPADYDHRVVLDRRQSYRDEYSPRVPGYPDMSRPPPRSVVRRGYVDDGYAQRFERPPGYREGRARDYDSISGSKRPYSALDETPPHYADVNVRQSRPRLDYEISSSQYGDAYSDRHGRNSAGYSSSRSLPSSHDARGLYSSRQGSYGSNEVSGVYSSSSYAGDYTSRRPDASSRSYSSLYSNRSAGSSSYIGGGSSGSYY</sequence>
<evidence type="ECO:0000256" key="3">
    <source>
        <dbReference type="SAM" id="MobiDB-lite"/>
    </source>
</evidence>
<dbReference type="Gene3D" id="3.30.70.330">
    <property type="match status" value="3"/>
</dbReference>
<evidence type="ECO:0000313" key="6">
    <source>
        <dbReference type="Proteomes" id="UP000594263"/>
    </source>
</evidence>
<feature type="compositionally biased region" description="Pro residues" evidence="3">
    <location>
        <begin position="540"/>
        <end position="551"/>
    </location>
</feature>
<dbReference type="FunFam" id="3.30.70.330:FF:000187">
    <property type="entry name" value="Heterogeneous nuclear ribonucleoprotein Q"/>
    <property type="match status" value="1"/>
</dbReference>
<dbReference type="SMART" id="SM00360">
    <property type="entry name" value="RRM"/>
    <property type="match status" value="3"/>
</dbReference>
<protein>
    <recommendedName>
        <fullName evidence="4">RRM domain-containing protein</fullName>
    </recommendedName>
</protein>
<name>A0A7N0T0P2_KALFE</name>
<feature type="compositionally biased region" description="Low complexity" evidence="3">
    <location>
        <begin position="729"/>
        <end position="749"/>
    </location>
</feature>
<dbReference type="EnsemblPlants" id="Kaladp0016s0178.1.v1.1">
    <property type="protein sequence ID" value="Kaladp0016s0178.1.v1.1"/>
    <property type="gene ID" value="Kaladp0016s0178.v1.1"/>
</dbReference>
<dbReference type="SUPFAM" id="SSF54928">
    <property type="entry name" value="RNA-binding domain, RBD"/>
    <property type="match status" value="2"/>
</dbReference>
<dbReference type="InterPro" id="IPR000504">
    <property type="entry name" value="RRM_dom"/>
</dbReference>
<feature type="domain" description="RRM" evidence="4">
    <location>
        <begin position="215"/>
        <end position="293"/>
    </location>
</feature>
<dbReference type="InterPro" id="IPR035979">
    <property type="entry name" value="RBD_domain_sf"/>
</dbReference>
<feature type="region of interest" description="Disordered" evidence="3">
    <location>
        <begin position="1"/>
        <end position="42"/>
    </location>
</feature>
<reference evidence="5" key="1">
    <citation type="submission" date="2021-01" db="UniProtKB">
        <authorList>
            <consortium name="EnsemblPlants"/>
        </authorList>
    </citation>
    <scope>IDENTIFICATION</scope>
</reference>
<feature type="compositionally biased region" description="Basic and acidic residues" evidence="3">
    <location>
        <begin position="573"/>
        <end position="607"/>
    </location>
</feature>
<feature type="domain" description="RRM" evidence="4">
    <location>
        <begin position="392"/>
        <end position="474"/>
    </location>
</feature>
<feature type="domain" description="RRM" evidence="4">
    <location>
        <begin position="295"/>
        <end position="379"/>
    </location>
</feature>
<proteinExistence type="predicted"/>
<dbReference type="PANTHER" id="PTHR21245">
    <property type="entry name" value="HETEROGENEOUS NUCLEAR RIBONUCLEOPROTEIN"/>
    <property type="match status" value="1"/>
</dbReference>
<dbReference type="Pfam" id="PF00076">
    <property type="entry name" value="RRM_1"/>
    <property type="match status" value="3"/>
</dbReference>
<feature type="compositionally biased region" description="Low complexity" evidence="3">
    <location>
        <begin position="757"/>
        <end position="775"/>
    </location>
</feature>
<dbReference type="PROSITE" id="PS50102">
    <property type="entry name" value="RRM"/>
    <property type="match status" value="3"/>
</dbReference>
<dbReference type="OMA" id="DYEDIHE"/>
<feature type="region of interest" description="Disordered" evidence="3">
    <location>
        <begin position="97"/>
        <end position="208"/>
    </location>
</feature>
<organism evidence="5 6">
    <name type="scientific">Kalanchoe fedtschenkoi</name>
    <name type="common">Lavender scallops</name>
    <name type="synonym">South American air plant</name>
    <dbReference type="NCBI Taxonomy" id="63787"/>
    <lineage>
        <taxon>Eukaryota</taxon>
        <taxon>Viridiplantae</taxon>
        <taxon>Streptophyta</taxon>
        <taxon>Embryophyta</taxon>
        <taxon>Tracheophyta</taxon>
        <taxon>Spermatophyta</taxon>
        <taxon>Magnoliopsida</taxon>
        <taxon>eudicotyledons</taxon>
        <taxon>Gunneridae</taxon>
        <taxon>Pentapetalae</taxon>
        <taxon>Saxifragales</taxon>
        <taxon>Crassulaceae</taxon>
        <taxon>Kalanchoe</taxon>
    </lineage>
</organism>